<organism evidence="2 3">
    <name type="scientific">Hoyosella altamirensis</name>
    <dbReference type="NCBI Taxonomy" id="616997"/>
    <lineage>
        <taxon>Bacteria</taxon>
        <taxon>Bacillati</taxon>
        <taxon>Actinomycetota</taxon>
        <taxon>Actinomycetes</taxon>
        <taxon>Mycobacteriales</taxon>
        <taxon>Hoyosellaceae</taxon>
        <taxon>Hoyosella</taxon>
    </lineage>
</organism>
<dbReference type="AlphaFoldDB" id="A0A839RQ05"/>
<dbReference type="SUPFAM" id="SSF54593">
    <property type="entry name" value="Glyoxalase/Bleomycin resistance protein/Dihydroxybiphenyl dioxygenase"/>
    <property type="match status" value="1"/>
</dbReference>
<dbReference type="RefSeq" id="WP_083962262.1">
    <property type="nucleotide sequence ID" value="NZ_BDDI01000006.1"/>
</dbReference>
<gene>
    <name evidence="2" type="ORF">FHU29_002565</name>
</gene>
<name>A0A839RQ05_9ACTN</name>
<evidence type="ECO:0000313" key="3">
    <source>
        <dbReference type="Proteomes" id="UP000567922"/>
    </source>
</evidence>
<dbReference type="GO" id="GO:0016829">
    <property type="term" value="F:lyase activity"/>
    <property type="evidence" value="ECO:0007669"/>
    <property type="project" value="UniProtKB-KW"/>
</dbReference>
<feature type="domain" description="VOC" evidence="1">
    <location>
        <begin position="3"/>
        <end position="128"/>
    </location>
</feature>
<dbReference type="InterPro" id="IPR029068">
    <property type="entry name" value="Glyas_Bleomycin-R_OHBP_Dase"/>
</dbReference>
<proteinExistence type="predicted"/>
<dbReference type="PANTHER" id="PTHR36437:SF2">
    <property type="entry name" value="GLYOXALASE_BLEOMYCIN RESISTANCE PROTEIN_DIOXYGENASE"/>
    <property type="match status" value="1"/>
</dbReference>
<dbReference type="InterPro" id="IPR004360">
    <property type="entry name" value="Glyas_Fos-R_dOase_dom"/>
</dbReference>
<dbReference type="Proteomes" id="UP000567922">
    <property type="component" value="Unassembled WGS sequence"/>
</dbReference>
<dbReference type="PROSITE" id="PS51819">
    <property type="entry name" value="VOC"/>
    <property type="match status" value="1"/>
</dbReference>
<keyword evidence="2" id="KW-0456">Lyase</keyword>
<dbReference type="Pfam" id="PF00903">
    <property type="entry name" value="Glyoxalase"/>
    <property type="match status" value="1"/>
</dbReference>
<dbReference type="InterPro" id="IPR037523">
    <property type="entry name" value="VOC_core"/>
</dbReference>
<keyword evidence="3" id="KW-1185">Reference proteome</keyword>
<reference evidence="2 3" key="1">
    <citation type="submission" date="2020-08" db="EMBL/GenBank/DDBJ databases">
        <title>Sequencing the genomes of 1000 actinobacteria strains.</title>
        <authorList>
            <person name="Klenk H.-P."/>
        </authorList>
    </citation>
    <scope>NUCLEOTIDE SEQUENCE [LARGE SCALE GENOMIC DNA]</scope>
    <source>
        <strain evidence="2 3">DSM 45258</strain>
    </source>
</reference>
<accession>A0A839RQ05</accession>
<protein>
    <submittedName>
        <fullName evidence="2">Putative enzyme related to lactoylglutathione lyase</fullName>
    </submittedName>
</protein>
<comment type="caution">
    <text evidence="2">The sequence shown here is derived from an EMBL/GenBank/DDBJ whole genome shotgun (WGS) entry which is preliminary data.</text>
</comment>
<evidence type="ECO:0000313" key="2">
    <source>
        <dbReference type="EMBL" id="MBB3038116.1"/>
    </source>
</evidence>
<dbReference type="PANTHER" id="PTHR36437">
    <property type="entry name" value="GLYOXALASE/BLEOMYCIN RESISTANCE PROTEIN/DIOXYGENASE"/>
    <property type="match status" value="1"/>
</dbReference>
<evidence type="ECO:0000259" key="1">
    <source>
        <dbReference type="PROSITE" id="PS51819"/>
    </source>
</evidence>
<dbReference type="EMBL" id="JACHWS010000002">
    <property type="protein sequence ID" value="MBB3038116.1"/>
    <property type="molecule type" value="Genomic_DNA"/>
</dbReference>
<dbReference type="Gene3D" id="3.10.180.10">
    <property type="entry name" value="2,3-Dihydroxybiphenyl 1,2-Dioxygenase, domain 1"/>
    <property type="match status" value="1"/>
</dbReference>
<sequence length="133" mass="14638">MITFGAFSIYVDDQDQALRFYTELLGFAKKKDLLVGEARWLTIVPSAHVDGTELLLEPNGNPIAAEYQKNLYDARIPAAVFSVDDLVAEHRRLEALGVVFTMRPTEMGANLQALLDDGCGNLILLNQPLSDAT</sequence>
<dbReference type="OrthoDB" id="197463at2"/>